<evidence type="ECO:0000256" key="1">
    <source>
        <dbReference type="SAM" id="Coils"/>
    </source>
</evidence>
<dbReference type="Proteomes" id="UP000238007">
    <property type="component" value="Unassembled WGS sequence"/>
</dbReference>
<gene>
    <name evidence="4" type="ORF">CLV80_106119</name>
</gene>
<dbReference type="OrthoDB" id="9774608at2"/>
<accession>A0A2T0VYG7</accession>
<protein>
    <submittedName>
        <fullName evidence="4">Transposase</fullName>
    </submittedName>
</protein>
<sequence>MSGFIEGSGRSQASLFPARLEDWICEDNPVRVVDVFVDALDLSDLGFGRVAPANTGRPGYHPSVLLKLFIYGYLNRVPSSRRLEREANRNVEVMWLMGRLAPDHKTLADFRRYNATAIKKTCAQFVELCRRVGVLGGGCVAIDGSKFKAVNNRDRNFTPRKIALRIGHLEQSAARYLEEMTRVDRQEAREIRVDKVRHLETKLKRVQAEVHRLNSIVEQLKDTPDGQISLTDPDARSMATRGKGTGLVGYNVQTAVDTQTHLIVAHEVTTVGNDRTQLAPMAKAAKAVLKLDKLEAIADRSYFNGSQILTCDQVKITATVPRPETSGNRKKGMFVKADFAYNAETDVYICPAGKHLTYRYTREEGGLMQRRYWQNECQRCPLQPQCTTGKERRITRWEHEHLINEAAARMERDPDLMRTRRCTVEHPFGTLKSWMGTTHFLTRRLTNVGAEMALNVLAYNIKRMINMIGVGTLMKAITA</sequence>
<dbReference type="InterPro" id="IPR047629">
    <property type="entry name" value="IS1182_transpos"/>
</dbReference>
<evidence type="ECO:0000313" key="5">
    <source>
        <dbReference type="Proteomes" id="UP000238007"/>
    </source>
</evidence>
<evidence type="ECO:0000313" key="4">
    <source>
        <dbReference type="EMBL" id="PRY77275.1"/>
    </source>
</evidence>
<dbReference type="NCBIfam" id="NF033551">
    <property type="entry name" value="transpos_IS1182"/>
    <property type="match status" value="1"/>
</dbReference>
<dbReference type="PANTHER" id="PTHR33408">
    <property type="entry name" value="TRANSPOSASE"/>
    <property type="match status" value="1"/>
</dbReference>
<dbReference type="AlphaFoldDB" id="A0A2T0VYG7"/>
<dbReference type="Pfam" id="PF13751">
    <property type="entry name" value="DDE_Tnp_1_6"/>
    <property type="match status" value="1"/>
</dbReference>
<dbReference type="Pfam" id="PF05598">
    <property type="entry name" value="DUF772"/>
    <property type="match status" value="1"/>
</dbReference>
<dbReference type="RefSeq" id="WP_106357887.1">
    <property type="nucleotide sequence ID" value="NZ_PVTP01000006.1"/>
</dbReference>
<dbReference type="InterPro" id="IPR008490">
    <property type="entry name" value="Transposase_InsH_N"/>
</dbReference>
<keyword evidence="1" id="KW-0175">Coiled coil</keyword>
<dbReference type="EMBL" id="PVTP01000006">
    <property type="protein sequence ID" value="PRY77275.1"/>
    <property type="molecule type" value="Genomic_DNA"/>
</dbReference>
<feature type="domain" description="Transposase InsH N-terminal" evidence="2">
    <location>
        <begin position="19"/>
        <end position="112"/>
    </location>
</feature>
<evidence type="ECO:0000259" key="2">
    <source>
        <dbReference type="Pfam" id="PF05598"/>
    </source>
</evidence>
<feature type="coiled-coil region" evidence="1">
    <location>
        <begin position="196"/>
        <end position="223"/>
    </location>
</feature>
<evidence type="ECO:0000259" key="3">
    <source>
        <dbReference type="Pfam" id="PF13751"/>
    </source>
</evidence>
<dbReference type="InterPro" id="IPR025668">
    <property type="entry name" value="Tnp_DDE_dom"/>
</dbReference>
<feature type="domain" description="Transposase DDE" evidence="3">
    <location>
        <begin position="349"/>
        <end position="465"/>
    </location>
</feature>
<keyword evidence="5" id="KW-1185">Reference proteome</keyword>
<name>A0A2T0VYG7_9RHOB</name>
<comment type="caution">
    <text evidence="4">The sequence shown here is derived from an EMBL/GenBank/DDBJ whole genome shotgun (WGS) entry which is preliminary data.</text>
</comment>
<proteinExistence type="predicted"/>
<dbReference type="PANTHER" id="PTHR33408:SF2">
    <property type="entry name" value="TRANSPOSASE DDE DOMAIN-CONTAINING PROTEIN"/>
    <property type="match status" value="1"/>
</dbReference>
<organism evidence="4 5">
    <name type="scientific">Yoonia maritima</name>
    <dbReference type="NCBI Taxonomy" id="1435347"/>
    <lineage>
        <taxon>Bacteria</taxon>
        <taxon>Pseudomonadati</taxon>
        <taxon>Pseudomonadota</taxon>
        <taxon>Alphaproteobacteria</taxon>
        <taxon>Rhodobacterales</taxon>
        <taxon>Paracoccaceae</taxon>
        <taxon>Yoonia</taxon>
    </lineage>
</organism>
<reference evidence="4 5" key="1">
    <citation type="submission" date="2018-03" db="EMBL/GenBank/DDBJ databases">
        <title>Genomic Encyclopedia of Archaeal and Bacterial Type Strains, Phase II (KMG-II): from individual species to whole genera.</title>
        <authorList>
            <person name="Goeker M."/>
        </authorList>
    </citation>
    <scope>NUCLEOTIDE SEQUENCE [LARGE SCALE GENOMIC DNA]</scope>
    <source>
        <strain evidence="4 5">DSM 101533</strain>
    </source>
</reference>